<dbReference type="Pfam" id="PF01266">
    <property type="entry name" value="DAO"/>
    <property type="match status" value="1"/>
</dbReference>
<dbReference type="Gene3D" id="3.30.9.10">
    <property type="entry name" value="D-Amino Acid Oxidase, subunit A, domain 2"/>
    <property type="match status" value="1"/>
</dbReference>
<evidence type="ECO:0000259" key="2">
    <source>
        <dbReference type="Pfam" id="PF01266"/>
    </source>
</evidence>
<evidence type="ECO:0000313" key="4">
    <source>
        <dbReference type="Proteomes" id="UP000576152"/>
    </source>
</evidence>
<keyword evidence="4" id="KW-1185">Reference proteome</keyword>
<keyword evidence="1" id="KW-0560">Oxidoreductase</keyword>
<accession>A0ABR6HQ76</accession>
<comment type="caution">
    <text evidence="3">The sequence shown here is derived from an EMBL/GenBank/DDBJ whole genome shotgun (WGS) entry which is preliminary data.</text>
</comment>
<dbReference type="Gene3D" id="3.50.50.60">
    <property type="entry name" value="FAD/NAD(P)-binding domain"/>
    <property type="match status" value="1"/>
</dbReference>
<proteinExistence type="predicted"/>
<dbReference type="PANTHER" id="PTHR13847">
    <property type="entry name" value="SARCOSINE DEHYDROGENASE-RELATED"/>
    <property type="match status" value="1"/>
</dbReference>
<sequence length="395" mass="42773">MATENSSCDVAIIGGAMIGSAVAWWLARDPDFDGRILVIERDPSFEYAATSHTNSCIRMQFGTAVNVEISRFGLDFIRRFRDFAGAEAPVLHTDFFGYLYLAGDAETAERLRAAQTLQTGLGAGTRLLSPAQLHAAFPFMQLDDVILGSHNPGEEGYFDGGTMFDTFRRQGRAMGVETVRAEVVGLDRDGDRVTGLRLSDGSRVACGQVVAAAGPRTARIAAMAGIDLPIEPRKRYTFVFEAEDALPRKLPLTIDPSGVHMRSDGALYMAGCPPEADAPCAPEDFGMDHAIWEDRVWPALAARVPAFERIRLRNAWVGHYDFNRLDQNALLGPHPAVANLHFAAGFSGHGLQQAPAVGRGIAERIIHGAWRSIDLSPLSTARLAEGRALTEAAVI</sequence>
<organism evidence="3 4">
    <name type="scientific">Limimaricola variabilis</name>
    <dbReference type="NCBI Taxonomy" id="1492771"/>
    <lineage>
        <taxon>Bacteria</taxon>
        <taxon>Pseudomonadati</taxon>
        <taxon>Pseudomonadota</taxon>
        <taxon>Alphaproteobacteria</taxon>
        <taxon>Rhodobacterales</taxon>
        <taxon>Paracoccaceae</taxon>
        <taxon>Limimaricola</taxon>
    </lineage>
</organism>
<evidence type="ECO:0000256" key="1">
    <source>
        <dbReference type="ARBA" id="ARBA00023002"/>
    </source>
</evidence>
<name>A0ABR6HQ76_9RHOB</name>
<dbReference type="SUPFAM" id="SSF51905">
    <property type="entry name" value="FAD/NAD(P)-binding domain"/>
    <property type="match status" value="1"/>
</dbReference>
<dbReference type="EMBL" id="JACIBX010000008">
    <property type="protein sequence ID" value="MBB3712714.1"/>
    <property type="molecule type" value="Genomic_DNA"/>
</dbReference>
<feature type="domain" description="FAD dependent oxidoreductase" evidence="2">
    <location>
        <begin position="9"/>
        <end position="364"/>
    </location>
</feature>
<reference evidence="3 4" key="1">
    <citation type="submission" date="2020-08" db="EMBL/GenBank/DDBJ databases">
        <title>Genomic Encyclopedia of Type Strains, Phase III (KMG-III): the genomes of soil and plant-associated and newly described type strains.</title>
        <authorList>
            <person name="Whitman W."/>
        </authorList>
    </citation>
    <scope>NUCLEOTIDE SEQUENCE [LARGE SCALE GENOMIC DNA]</scope>
    <source>
        <strain evidence="3 4">CECT 8572</strain>
    </source>
</reference>
<dbReference type="PANTHER" id="PTHR13847:SF287">
    <property type="entry name" value="FAD-DEPENDENT OXIDOREDUCTASE DOMAIN-CONTAINING PROTEIN 1"/>
    <property type="match status" value="1"/>
</dbReference>
<protein>
    <submittedName>
        <fullName evidence="3">Glycine/D-amino acid oxidase-like deaminating enzyme</fullName>
    </submittedName>
</protein>
<gene>
    <name evidence="3" type="ORF">FHS00_002309</name>
</gene>
<evidence type="ECO:0000313" key="3">
    <source>
        <dbReference type="EMBL" id="MBB3712714.1"/>
    </source>
</evidence>
<dbReference type="InterPro" id="IPR036188">
    <property type="entry name" value="FAD/NAD-bd_sf"/>
</dbReference>
<dbReference type="Proteomes" id="UP000576152">
    <property type="component" value="Unassembled WGS sequence"/>
</dbReference>
<dbReference type="InterPro" id="IPR006076">
    <property type="entry name" value="FAD-dep_OxRdtase"/>
</dbReference>
<dbReference type="RefSeq" id="WP_183473463.1">
    <property type="nucleotide sequence ID" value="NZ_JACIBX010000008.1"/>
</dbReference>